<sequence>MLSLAMDRIVIVSMCTFDVATESVSVIITSRCPPAQMHLGSRDKDHEDAVLGFDGGEYGVGGFRRATVRSSSSSPFPSSPRD</sequence>
<gene>
    <name evidence="1" type="ORF">Hypma_005248</name>
</gene>
<accession>A0A369J114</accession>
<keyword evidence="2" id="KW-1185">Reference proteome</keyword>
<comment type="caution">
    <text evidence="1">The sequence shown here is derived from an EMBL/GenBank/DDBJ whole genome shotgun (WGS) entry which is preliminary data.</text>
</comment>
<organism evidence="1 2">
    <name type="scientific">Hypsizygus marmoreus</name>
    <name type="common">White beech mushroom</name>
    <name type="synonym">Agaricus marmoreus</name>
    <dbReference type="NCBI Taxonomy" id="39966"/>
    <lineage>
        <taxon>Eukaryota</taxon>
        <taxon>Fungi</taxon>
        <taxon>Dikarya</taxon>
        <taxon>Basidiomycota</taxon>
        <taxon>Agaricomycotina</taxon>
        <taxon>Agaricomycetes</taxon>
        <taxon>Agaricomycetidae</taxon>
        <taxon>Agaricales</taxon>
        <taxon>Tricholomatineae</taxon>
        <taxon>Lyophyllaceae</taxon>
        <taxon>Hypsizygus</taxon>
    </lineage>
</organism>
<name>A0A369J114_HYPMA</name>
<dbReference type="Proteomes" id="UP000076154">
    <property type="component" value="Unassembled WGS sequence"/>
</dbReference>
<dbReference type="InParanoid" id="A0A369J114"/>
<dbReference type="AlphaFoldDB" id="A0A369J114"/>
<evidence type="ECO:0000313" key="1">
    <source>
        <dbReference type="EMBL" id="RDB15082.1"/>
    </source>
</evidence>
<reference evidence="1" key="1">
    <citation type="submission" date="2018-04" db="EMBL/GenBank/DDBJ databases">
        <title>Whole genome sequencing of Hypsizygus marmoreus.</title>
        <authorList>
            <person name="Choi I.-G."/>
            <person name="Min B."/>
            <person name="Kim J.-G."/>
            <person name="Kim S."/>
            <person name="Oh Y.-L."/>
            <person name="Kong W.-S."/>
            <person name="Park H."/>
            <person name="Jeong J."/>
            <person name="Song E.-S."/>
        </authorList>
    </citation>
    <scope>NUCLEOTIDE SEQUENCE [LARGE SCALE GENOMIC DNA]</scope>
    <source>
        <strain evidence="1">51987-8</strain>
    </source>
</reference>
<evidence type="ECO:0000313" key="2">
    <source>
        <dbReference type="Proteomes" id="UP000076154"/>
    </source>
</evidence>
<proteinExistence type="predicted"/>
<dbReference type="EMBL" id="LUEZ02000220">
    <property type="protein sequence ID" value="RDB15082.1"/>
    <property type="molecule type" value="Genomic_DNA"/>
</dbReference>
<protein>
    <submittedName>
        <fullName evidence="1">Uncharacterized protein</fullName>
    </submittedName>
</protein>